<dbReference type="PANTHER" id="PTHR24198">
    <property type="entry name" value="ANKYRIN REPEAT AND PROTEIN KINASE DOMAIN-CONTAINING PROTEIN"/>
    <property type="match status" value="1"/>
</dbReference>
<evidence type="ECO:0000313" key="5">
    <source>
        <dbReference type="Proteomes" id="UP001174934"/>
    </source>
</evidence>
<dbReference type="Pfam" id="PF12796">
    <property type="entry name" value="Ank_2"/>
    <property type="match status" value="1"/>
</dbReference>
<evidence type="ECO:0000256" key="1">
    <source>
        <dbReference type="ARBA" id="ARBA00022737"/>
    </source>
</evidence>
<dbReference type="SMART" id="SM00248">
    <property type="entry name" value="ANK"/>
    <property type="match status" value="6"/>
</dbReference>
<comment type="caution">
    <text evidence="4">The sequence shown here is derived from an EMBL/GenBank/DDBJ whole genome shotgun (WGS) entry which is preliminary data.</text>
</comment>
<feature type="repeat" description="ANK" evidence="3">
    <location>
        <begin position="390"/>
        <end position="422"/>
    </location>
</feature>
<dbReference type="PROSITE" id="PS50088">
    <property type="entry name" value="ANK_REPEAT"/>
    <property type="match status" value="3"/>
</dbReference>
<gene>
    <name evidence="4" type="ORF">B0T17DRAFT_602187</name>
</gene>
<evidence type="ECO:0000256" key="2">
    <source>
        <dbReference type="ARBA" id="ARBA00023043"/>
    </source>
</evidence>
<dbReference type="Gene3D" id="1.25.40.20">
    <property type="entry name" value="Ankyrin repeat-containing domain"/>
    <property type="match status" value="1"/>
</dbReference>
<proteinExistence type="predicted"/>
<protein>
    <submittedName>
        <fullName evidence="4">Ankyrin repeat-containing domain protein</fullName>
    </submittedName>
</protein>
<feature type="repeat" description="ANK" evidence="3">
    <location>
        <begin position="492"/>
        <end position="524"/>
    </location>
</feature>
<sequence length="657" mass="73486">MEVVTASFSIANITVRAGSKLWDLCDVWRDAPRELYALRDDLTRAQLFFGETEAGIRTMQSATQTYQRWIQQSQLEMEGLLSQGAATLKHIEDVVDDLKLFKGVCMDERDPHHVSKRRKFAWLRNAATVAKLRCELGSVTSGICHLLIAQNITISTEICNAIETSRDEIKSHFDECLLESTSRLNEILEPPHRKHSICPWTPCYSGGCYAKWRITWFRALLGSIAVAYSTNSSSRYPKREGIYKKDPGATHSISAVYSFPDWLARATLAMFFSTNLNGNPQLNIRLIHRVDWTMLPYSIFGHIARGDVDMVRTLLEQRQASLYDVMAYKRYISGDPIGEELAQLLPVSQYIDDEDYTLLHKSIAKLIPIDLAELLRRSEYMSCVNNKSTDGLSPLHLAALRGDCVSMRLLLRAGADTESTTTQGETPLHYVCYNGHYDACKLLLDAGAQVNAMSRTNGTSPLACAAMGWKNASRIILLLTQRGANIRATGRSPISPLRMAVYARNVSSVRCLVDNGASINHRDYDGDVILIHGIKVKNHDIVAYLLSQGADLLDVNNCGKGVLHCLATEGDVAMLEMFANIHQKKLVGITTMAKDREGKTPLQLFNERDPTPELCAAFEKLLANVERSNNIGILKKDVEDDIEADEEYYDAREAWGN</sequence>
<evidence type="ECO:0000313" key="4">
    <source>
        <dbReference type="EMBL" id="KAK0615090.1"/>
    </source>
</evidence>
<dbReference type="InterPro" id="IPR002110">
    <property type="entry name" value="Ankyrin_rpt"/>
</dbReference>
<dbReference type="SUPFAM" id="SSF48403">
    <property type="entry name" value="Ankyrin repeat"/>
    <property type="match status" value="1"/>
</dbReference>
<dbReference type="EMBL" id="JAULSR010000007">
    <property type="protein sequence ID" value="KAK0615090.1"/>
    <property type="molecule type" value="Genomic_DNA"/>
</dbReference>
<dbReference type="Proteomes" id="UP001174934">
    <property type="component" value="Unassembled WGS sequence"/>
</dbReference>
<name>A0AA39WGT6_9PEZI</name>
<accession>A0AA39WGT6</accession>
<keyword evidence="1" id="KW-0677">Repeat</keyword>
<organism evidence="4 5">
    <name type="scientific">Bombardia bombarda</name>
    <dbReference type="NCBI Taxonomy" id="252184"/>
    <lineage>
        <taxon>Eukaryota</taxon>
        <taxon>Fungi</taxon>
        <taxon>Dikarya</taxon>
        <taxon>Ascomycota</taxon>
        <taxon>Pezizomycotina</taxon>
        <taxon>Sordariomycetes</taxon>
        <taxon>Sordariomycetidae</taxon>
        <taxon>Sordariales</taxon>
        <taxon>Lasiosphaeriaceae</taxon>
        <taxon>Bombardia</taxon>
    </lineage>
</organism>
<dbReference type="InterPro" id="IPR036770">
    <property type="entry name" value="Ankyrin_rpt-contain_sf"/>
</dbReference>
<dbReference type="PANTHER" id="PTHR24198:SF165">
    <property type="entry name" value="ANKYRIN REPEAT-CONTAINING PROTEIN-RELATED"/>
    <property type="match status" value="1"/>
</dbReference>
<dbReference type="PROSITE" id="PS50297">
    <property type="entry name" value="ANK_REP_REGION"/>
    <property type="match status" value="2"/>
</dbReference>
<keyword evidence="5" id="KW-1185">Reference proteome</keyword>
<reference evidence="4" key="1">
    <citation type="submission" date="2023-06" db="EMBL/GenBank/DDBJ databases">
        <title>Genome-scale phylogeny and comparative genomics of the fungal order Sordariales.</title>
        <authorList>
            <consortium name="Lawrence Berkeley National Laboratory"/>
            <person name="Hensen N."/>
            <person name="Bonometti L."/>
            <person name="Westerberg I."/>
            <person name="Brannstrom I.O."/>
            <person name="Guillou S."/>
            <person name="Cros-Aarteil S."/>
            <person name="Calhoun S."/>
            <person name="Haridas S."/>
            <person name="Kuo A."/>
            <person name="Mondo S."/>
            <person name="Pangilinan J."/>
            <person name="Riley R."/>
            <person name="LaButti K."/>
            <person name="Andreopoulos B."/>
            <person name="Lipzen A."/>
            <person name="Chen C."/>
            <person name="Yanf M."/>
            <person name="Daum C."/>
            <person name="Ng V."/>
            <person name="Clum A."/>
            <person name="Steindorff A."/>
            <person name="Ohm R."/>
            <person name="Martin F."/>
            <person name="Silar P."/>
            <person name="Natvig D."/>
            <person name="Lalanne C."/>
            <person name="Gautier V."/>
            <person name="Ament-velasquez S.L."/>
            <person name="Kruys A."/>
            <person name="Hutchinson M.I."/>
            <person name="Powell A.J."/>
            <person name="Barry K."/>
            <person name="Miller A.N."/>
            <person name="Grigoriev I.V."/>
            <person name="Debuchy R."/>
            <person name="Gladieux P."/>
            <person name="Thoren M.H."/>
            <person name="Johannesson H."/>
        </authorList>
    </citation>
    <scope>NUCLEOTIDE SEQUENCE</scope>
    <source>
        <strain evidence="4">SMH3391-2</strain>
    </source>
</reference>
<dbReference type="AlphaFoldDB" id="A0AA39WGT6"/>
<feature type="repeat" description="ANK" evidence="3">
    <location>
        <begin position="423"/>
        <end position="455"/>
    </location>
</feature>
<keyword evidence="2 3" id="KW-0040">ANK repeat</keyword>
<evidence type="ECO:0000256" key="3">
    <source>
        <dbReference type="PROSITE-ProRule" id="PRU00023"/>
    </source>
</evidence>